<evidence type="ECO:0000259" key="7">
    <source>
        <dbReference type="PROSITE" id="PS50280"/>
    </source>
</evidence>
<dbReference type="InterPro" id="IPR046341">
    <property type="entry name" value="SET_dom_sf"/>
</dbReference>
<proteinExistence type="predicted"/>
<keyword evidence="3" id="KW-0949">S-adenosyl-L-methionine</keyword>
<evidence type="ECO:0000256" key="6">
    <source>
        <dbReference type="ARBA" id="ARBA00048619"/>
    </source>
</evidence>
<dbReference type="PANTHER" id="PTHR46402">
    <property type="entry name" value="SET AND MYND DOMAIN-CONTAINING PROTEIN 5"/>
    <property type="match status" value="1"/>
</dbReference>
<evidence type="ECO:0000313" key="8">
    <source>
        <dbReference type="EMBL" id="TDL15542.1"/>
    </source>
</evidence>
<name>A0A4Y7PL42_9AGAM</name>
<gene>
    <name evidence="8" type="ORF">BD410DRAFT_778000</name>
</gene>
<dbReference type="GO" id="GO:0045814">
    <property type="term" value="P:negative regulation of gene expression, epigenetic"/>
    <property type="evidence" value="ECO:0007669"/>
    <property type="project" value="TreeGrafter"/>
</dbReference>
<evidence type="ECO:0000313" key="9">
    <source>
        <dbReference type="Proteomes" id="UP000294933"/>
    </source>
</evidence>
<dbReference type="GO" id="GO:0042799">
    <property type="term" value="F:histone H4K20 methyltransferase activity"/>
    <property type="evidence" value="ECO:0007669"/>
    <property type="project" value="TreeGrafter"/>
</dbReference>
<keyword evidence="1" id="KW-0489">Methyltransferase</keyword>
<keyword evidence="2" id="KW-0808">Transferase</keyword>
<evidence type="ECO:0000256" key="1">
    <source>
        <dbReference type="ARBA" id="ARBA00022603"/>
    </source>
</evidence>
<dbReference type="Gene3D" id="2.170.270.10">
    <property type="entry name" value="SET domain"/>
    <property type="match status" value="1"/>
</dbReference>
<dbReference type="CDD" id="cd20071">
    <property type="entry name" value="SET_SMYD"/>
    <property type="match status" value="1"/>
</dbReference>
<dbReference type="STRING" id="50990.A0A4Y7PL42"/>
<dbReference type="PROSITE" id="PS50280">
    <property type="entry name" value="SET"/>
    <property type="match status" value="1"/>
</dbReference>
<dbReference type="AlphaFoldDB" id="A0A4Y7PL42"/>
<organism evidence="8 9">
    <name type="scientific">Rickenella mellea</name>
    <dbReference type="NCBI Taxonomy" id="50990"/>
    <lineage>
        <taxon>Eukaryota</taxon>
        <taxon>Fungi</taxon>
        <taxon>Dikarya</taxon>
        <taxon>Basidiomycota</taxon>
        <taxon>Agaricomycotina</taxon>
        <taxon>Agaricomycetes</taxon>
        <taxon>Hymenochaetales</taxon>
        <taxon>Rickenellaceae</taxon>
        <taxon>Rickenella</taxon>
    </lineage>
</organism>
<dbReference type="InterPro" id="IPR001214">
    <property type="entry name" value="SET_dom"/>
</dbReference>
<dbReference type="SUPFAM" id="SSF82199">
    <property type="entry name" value="SET domain"/>
    <property type="match status" value="1"/>
</dbReference>
<dbReference type="GO" id="GO:0032259">
    <property type="term" value="P:methylation"/>
    <property type="evidence" value="ECO:0007669"/>
    <property type="project" value="UniProtKB-KW"/>
</dbReference>
<evidence type="ECO:0000256" key="5">
    <source>
        <dbReference type="ARBA" id="ARBA00044528"/>
    </source>
</evidence>
<evidence type="ECO:0000256" key="3">
    <source>
        <dbReference type="ARBA" id="ARBA00022691"/>
    </source>
</evidence>
<dbReference type="Pfam" id="PF00856">
    <property type="entry name" value="SET"/>
    <property type="match status" value="1"/>
</dbReference>
<dbReference type="OrthoDB" id="438641at2759"/>
<dbReference type="EMBL" id="ML170271">
    <property type="protein sequence ID" value="TDL15542.1"/>
    <property type="molecule type" value="Genomic_DNA"/>
</dbReference>
<feature type="domain" description="SET" evidence="7">
    <location>
        <begin position="168"/>
        <end position="275"/>
    </location>
</feature>
<evidence type="ECO:0000256" key="2">
    <source>
        <dbReference type="ARBA" id="ARBA00022679"/>
    </source>
</evidence>
<dbReference type="VEuPathDB" id="FungiDB:BD410DRAFT_778000"/>
<dbReference type="Proteomes" id="UP000294933">
    <property type="component" value="Unassembled WGS sequence"/>
</dbReference>
<dbReference type="PANTHER" id="PTHR46402:SF2">
    <property type="entry name" value="HISTONE-LYSINE N-TRIMETHYLTRANSFERASE SMYD5"/>
    <property type="match status" value="1"/>
</dbReference>
<comment type="catalytic activity">
    <reaction evidence="6">
        <text>L-lysyl-[histone] + S-adenosyl-L-methionine = N(6)-methyl-L-lysyl-[histone] + S-adenosyl-L-homocysteine + H(+)</text>
        <dbReference type="Rhea" id="RHEA:10024"/>
        <dbReference type="Rhea" id="RHEA-COMP:9845"/>
        <dbReference type="Rhea" id="RHEA-COMP:9846"/>
        <dbReference type="ChEBI" id="CHEBI:15378"/>
        <dbReference type="ChEBI" id="CHEBI:29969"/>
        <dbReference type="ChEBI" id="CHEBI:57856"/>
        <dbReference type="ChEBI" id="CHEBI:59789"/>
        <dbReference type="ChEBI" id="CHEBI:61929"/>
    </reaction>
    <physiologicalReaction direction="left-to-right" evidence="6">
        <dbReference type="Rhea" id="RHEA:10025"/>
    </physiologicalReaction>
</comment>
<protein>
    <recommendedName>
        <fullName evidence="5">Histone-lysine N-methyltransferase SET5</fullName>
    </recommendedName>
    <alternativeName>
        <fullName evidence="4">SET domain-containing protein 5</fullName>
    </alternativeName>
</protein>
<evidence type="ECO:0000256" key="4">
    <source>
        <dbReference type="ARBA" id="ARBA00042380"/>
    </source>
</evidence>
<reference evidence="8 9" key="1">
    <citation type="submission" date="2018-06" db="EMBL/GenBank/DDBJ databases">
        <title>A transcriptomic atlas of mushroom development highlights an independent origin of complex multicellularity.</title>
        <authorList>
            <consortium name="DOE Joint Genome Institute"/>
            <person name="Krizsan K."/>
            <person name="Almasi E."/>
            <person name="Merenyi Z."/>
            <person name="Sahu N."/>
            <person name="Viragh M."/>
            <person name="Koszo T."/>
            <person name="Mondo S."/>
            <person name="Kiss B."/>
            <person name="Balint B."/>
            <person name="Kues U."/>
            <person name="Barry K."/>
            <person name="Hegedus J.C."/>
            <person name="Henrissat B."/>
            <person name="Johnson J."/>
            <person name="Lipzen A."/>
            <person name="Ohm R."/>
            <person name="Nagy I."/>
            <person name="Pangilinan J."/>
            <person name="Yan J."/>
            <person name="Xiong Y."/>
            <person name="Grigoriev I.V."/>
            <person name="Hibbett D.S."/>
            <person name="Nagy L.G."/>
        </authorList>
    </citation>
    <scope>NUCLEOTIDE SEQUENCE [LARGE SCALE GENOMIC DNA]</scope>
    <source>
        <strain evidence="8 9">SZMC22713</strain>
    </source>
</reference>
<accession>A0A4Y7PL42</accession>
<keyword evidence="9" id="KW-1185">Reference proteome</keyword>
<sequence>MWPTSTVTCYQQSSATCAYCITPLTYRPYFSKTLPCPSSHSSTSSLFGASCPARFCTRLCLSRSLNTTHPLLCPSQNPASIPFLEFARKTRWLALHAVGVCAARILLANEDKDSKGGKDGKGRREEEWRFVRSLAELGMEERVEKQAAFIVTAFPQPDRTTWKHAHTLFIQAFRTPTTPQHQKKLARILKTPLPDDIAKELFEYDAFLRCLGSMSLNLDAHGGLYTLHSHLNHACTPNISIRHLGASTHTTPLSRISSIALRTILPSEELVITYVNPQMEVRERRRELSAWGWGVCRCGRCVEEEKEGEGKGGKGGEEGREGDLEVELKAGLGVF</sequence>